<dbReference type="PROSITE" id="PS50011">
    <property type="entry name" value="PROTEIN_KINASE_DOM"/>
    <property type="match status" value="1"/>
</dbReference>
<dbReference type="EC" id="2.7.11.1" evidence="1"/>
<evidence type="ECO:0000256" key="9">
    <source>
        <dbReference type="SAM" id="Phobius"/>
    </source>
</evidence>
<accession>A0A4R6SBW0</accession>
<keyword evidence="12" id="KW-1185">Reference proteome</keyword>
<keyword evidence="3" id="KW-0808">Transferase</keyword>
<dbReference type="InterPro" id="IPR000719">
    <property type="entry name" value="Prot_kinase_dom"/>
</dbReference>
<dbReference type="InterPro" id="IPR008271">
    <property type="entry name" value="Ser/Thr_kinase_AS"/>
</dbReference>
<evidence type="ECO:0000256" key="3">
    <source>
        <dbReference type="ARBA" id="ARBA00022679"/>
    </source>
</evidence>
<feature type="domain" description="Protein kinase" evidence="10">
    <location>
        <begin position="9"/>
        <end position="272"/>
    </location>
</feature>
<dbReference type="Proteomes" id="UP000295444">
    <property type="component" value="Unassembled WGS sequence"/>
</dbReference>
<dbReference type="Pfam" id="PF00069">
    <property type="entry name" value="Pkinase"/>
    <property type="match status" value="1"/>
</dbReference>
<dbReference type="SUPFAM" id="SSF56112">
    <property type="entry name" value="Protein kinase-like (PK-like)"/>
    <property type="match status" value="1"/>
</dbReference>
<feature type="transmembrane region" description="Helical" evidence="9">
    <location>
        <begin position="312"/>
        <end position="334"/>
    </location>
</feature>
<comment type="caution">
    <text evidence="11">The sequence shown here is derived from an EMBL/GenBank/DDBJ whole genome shotgun (WGS) entry which is preliminary data.</text>
</comment>
<evidence type="ECO:0000256" key="1">
    <source>
        <dbReference type="ARBA" id="ARBA00012513"/>
    </source>
</evidence>
<dbReference type="CDD" id="cd14014">
    <property type="entry name" value="STKc_PknB_like"/>
    <property type="match status" value="1"/>
</dbReference>
<evidence type="ECO:0000256" key="2">
    <source>
        <dbReference type="ARBA" id="ARBA00022527"/>
    </source>
</evidence>
<sequence>MEKDTIGWYRLDGVIGTGGMGEVYRAHDTSQDRVVALKLLATDLAANEEFRERFRREARLTARLREPHVIPIHRFGEIDGRLYLDMRLVEGESLRRLLDRRQRLSPALAVTIISQLAQALDAAHADGLIHRDVKPTNVLLTGQEDDSAGVFVYLIDFGIARPVIRGSDPTLTQAGDNPGTYAYMAPERFDGSGNVGKSVDIYSLACVLFECLTGKRPFDRDDAPSVIYAQLHDQVPSVGSAFDAVIARGMAKDPANRFTSAGDLAWAARQALATITTPTAPTAPVIQSAPAVQTTPPAAEEKRPAPVSKRQWLLGAAVAVVLVAAVVAGLLLWWPKDKLSGTAQAGPTTPGASTTPLVANRPDDVQQLISRLPTGFASTNCHPGADPEAPGALAVLVCTNGPAGGPETATFASYRDGVDLTAAFEAYGQRHRILPATIDDCDKGVTGRSNWTSDGKVGGQMLCYRDGHGAHVVWTDLKLNTLFIAHKADGNAAKLNDWWRST</sequence>
<feature type="binding site" evidence="7">
    <location>
        <position position="38"/>
    </location>
    <ligand>
        <name>ATP</name>
        <dbReference type="ChEBI" id="CHEBI:30616"/>
    </ligand>
</feature>
<dbReference type="PROSITE" id="PS00108">
    <property type="entry name" value="PROTEIN_KINASE_ST"/>
    <property type="match status" value="1"/>
</dbReference>
<evidence type="ECO:0000256" key="5">
    <source>
        <dbReference type="ARBA" id="ARBA00022777"/>
    </source>
</evidence>
<evidence type="ECO:0000259" key="10">
    <source>
        <dbReference type="PROSITE" id="PS50011"/>
    </source>
</evidence>
<dbReference type="SMART" id="SM00220">
    <property type="entry name" value="S_TKc"/>
    <property type="match status" value="1"/>
</dbReference>
<evidence type="ECO:0000313" key="12">
    <source>
        <dbReference type="Proteomes" id="UP000295444"/>
    </source>
</evidence>
<dbReference type="PROSITE" id="PS00107">
    <property type="entry name" value="PROTEIN_KINASE_ATP"/>
    <property type="match status" value="1"/>
</dbReference>
<keyword evidence="4 7" id="KW-0547">Nucleotide-binding</keyword>
<dbReference type="GO" id="GO:0005524">
    <property type="term" value="F:ATP binding"/>
    <property type="evidence" value="ECO:0007669"/>
    <property type="project" value="UniProtKB-UniRule"/>
</dbReference>
<evidence type="ECO:0000313" key="11">
    <source>
        <dbReference type="EMBL" id="TDP96506.1"/>
    </source>
</evidence>
<gene>
    <name evidence="11" type="ORF">EV186_104494</name>
</gene>
<keyword evidence="2 11" id="KW-0723">Serine/threonine-protein kinase</keyword>
<keyword evidence="9" id="KW-1133">Transmembrane helix</keyword>
<proteinExistence type="predicted"/>
<dbReference type="GO" id="GO:0004674">
    <property type="term" value="F:protein serine/threonine kinase activity"/>
    <property type="evidence" value="ECO:0007669"/>
    <property type="project" value="UniProtKB-KW"/>
</dbReference>
<dbReference type="AlphaFoldDB" id="A0A4R6SBW0"/>
<keyword evidence="5 11" id="KW-0418">Kinase</keyword>
<dbReference type="InterPro" id="IPR011009">
    <property type="entry name" value="Kinase-like_dom_sf"/>
</dbReference>
<dbReference type="Gene3D" id="3.30.200.20">
    <property type="entry name" value="Phosphorylase Kinase, domain 1"/>
    <property type="match status" value="1"/>
</dbReference>
<dbReference type="RefSeq" id="WP_133851850.1">
    <property type="nucleotide sequence ID" value="NZ_SNXZ01000004.1"/>
</dbReference>
<evidence type="ECO:0000256" key="6">
    <source>
        <dbReference type="ARBA" id="ARBA00022840"/>
    </source>
</evidence>
<keyword evidence="9" id="KW-0812">Transmembrane</keyword>
<reference evidence="11 12" key="1">
    <citation type="submission" date="2019-03" db="EMBL/GenBank/DDBJ databases">
        <title>Genomic Encyclopedia of Type Strains, Phase IV (KMG-IV): sequencing the most valuable type-strain genomes for metagenomic binning, comparative biology and taxonomic classification.</title>
        <authorList>
            <person name="Goeker M."/>
        </authorList>
    </citation>
    <scope>NUCLEOTIDE SEQUENCE [LARGE SCALE GENOMIC DNA]</scope>
    <source>
        <strain evidence="11 12">DSM 45361</strain>
    </source>
</reference>
<dbReference type="PANTHER" id="PTHR43289:SF6">
    <property type="entry name" value="SERINE_THREONINE-PROTEIN KINASE NEKL-3"/>
    <property type="match status" value="1"/>
</dbReference>
<keyword evidence="6 7" id="KW-0067">ATP-binding</keyword>
<keyword evidence="9" id="KW-0472">Membrane</keyword>
<dbReference type="OrthoDB" id="9762169at2"/>
<protein>
    <recommendedName>
        <fullName evidence="1">non-specific serine/threonine protein kinase</fullName>
        <ecNumber evidence="1">2.7.11.1</ecNumber>
    </recommendedName>
</protein>
<dbReference type="Gene3D" id="1.10.510.10">
    <property type="entry name" value="Transferase(Phosphotransferase) domain 1"/>
    <property type="match status" value="1"/>
</dbReference>
<evidence type="ECO:0000256" key="7">
    <source>
        <dbReference type="PROSITE-ProRule" id="PRU10141"/>
    </source>
</evidence>
<name>A0A4R6SBW0_LABRH</name>
<dbReference type="InterPro" id="IPR017441">
    <property type="entry name" value="Protein_kinase_ATP_BS"/>
</dbReference>
<dbReference type="PANTHER" id="PTHR43289">
    <property type="entry name" value="MITOGEN-ACTIVATED PROTEIN KINASE KINASE KINASE 20-RELATED"/>
    <property type="match status" value="1"/>
</dbReference>
<evidence type="ECO:0000256" key="4">
    <source>
        <dbReference type="ARBA" id="ARBA00022741"/>
    </source>
</evidence>
<evidence type="ECO:0000256" key="8">
    <source>
        <dbReference type="SAM" id="MobiDB-lite"/>
    </source>
</evidence>
<organism evidence="11 12">
    <name type="scientific">Labedaea rhizosphaerae</name>
    <dbReference type="NCBI Taxonomy" id="598644"/>
    <lineage>
        <taxon>Bacteria</taxon>
        <taxon>Bacillati</taxon>
        <taxon>Actinomycetota</taxon>
        <taxon>Actinomycetes</taxon>
        <taxon>Pseudonocardiales</taxon>
        <taxon>Pseudonocardiaceae</taxon>
        <taxon>Labedaea</taxon>
    </lineage>
</organism>
<feature type="region of interest" description="Disordered" evidence="8">
    <location>
        <begin position="284"/>
        <end position="305"/>
    </location>
</feature>
<dbReference type="EMBL" id="SNXZ01000004">
    <property type="protein sequence ID" value="TDP96506.1"/>
    <property type="molecule type" value="Genomic_DNA"/>
</dbReference>